<dbReference type="PANTHER" id="PTHR28498">
    <property type="entry name" value="ZINC FINGER SWIM DOMAIN-CONTAINING PROTEIN 7"/>
    <property type="match status" value="1"/>
</dbReference>
<keyword evidence="1" id="KW-0863">Zinc-finger</keyword>
<evidence type="ECO:0000313" key="3">
    <source>
        <dbReference type="EMBL" id="BES90118.1"/>
    </source>
</evidence>
<proteinExistence type="predicted"/>
<evidence type="ECO:0000313" key="4">
    <source>
        <dbReference type="Proteomes" id="UP001307889"/>
    </source>
</evidence>
<name>A0ABN7ACT8_9HEMI</name>
<keyword evidence="1" id="KW-0862">Zinc</keyword>
<reference evidence="3 4" key="1">
    <citation type="submission" date="2023-09" db="EMBL/GenBank/DDBJ databases">
        <title>Nesidiocoris tenuis whole genome shotgun sequence.</title>
        <authorList>
            <person name="Shibata T."/>
            <person name="Shimoda M."/>
            <person name="Kobayashi T."/>
            <person name="Uehara T."/>
        </authorList>
    </citation>
    <scope>NUCLEOTIDE SEQUENCE [LARGE SCALE GENOMIC DNA]</scope>
    <source>
        <strain evidence="3 4">Japan</strain>
    </source>
</reference>
<dbReference type="EMBL" id="AP028910">
    <property type="protein sequence ID" value="BES90118.1"/>
    <property type="molecule type" value="Genomic_DNA"/>
</dbReference>
<accession>A0ABN7ACT8</accession>
<dbReference type="InterPro" id="IPR007527">
    <property type="entry name" value="Znf_SWIM"/>
</dbReference>
<keyword evidence="1" id="KW-0479">Metal-binding</keyword>
<organism evidence="3 4">
    <name type="scientific">Nesidiocoris tenuis</name>
    <dbReference type="NCBI Taxonomy" id="355587"/>
    <lineage>
        <taxon>Eukaryota</taxon>
        <taxon>Metazoa</taxon>
        <taxon>Ecdysozoa</taxon>
        <taxon>Arthropoda</taxon>
        <taxon>Hexapoda</taxon>
        <taxon>Insecta</taxon>
        <taxon>Pterygota</taxon>
        <taxon>Neoptera</taxon>
        <taxon>Paraneoptera</taxon>
        <taxon>Hemiptera</taxon>
        <taxon>Heteroptera</taxon>
        <taxon>Panheteroptera</taxon>
        <taxon>Cimicomorpha</taxon>
        <taxon>Miridae</taxon>
        <taxon>Dicyphina</taxon>
        <taxon>Nesidiocoris</taxon>
    </lineage>
</organism>
<evidence type="ECO:0000259" key="2">
    <source>
        <dbReference type="PROSITE" id="PS50966"/>
    </source>
</evidence>
<keyword evidence="4" id="KW-1185">Reference proteome</keyword>
<dbReference type="Proteomes" id="UP001307889">
    <property type="component" value="Chromosome 2"/>
</dbReference>
<dbReference type="Pfam" id="PF04434">
    <property type="entry name" value="SWIM"/>
    <property type="match status" value="1"/>
</dbReference>
<dbReference type="PANTHER" id="PTHR28498:SF1">
    <property type="entry name" value="ZINC FINGER SWIM DOMAIN-CONTAINING PROTEIN 7"/>
    <property type="match status" value="1"/>
</dbReference>
<dbReference type="PROSITE" id="PS50966">
    <property type="entry name" value="ZF_SWIM"/>
    <property type="match status" value="1"/>
</dbReference>
<evidence type="ECO:0000256" key="1">
    <source>
        <dbReference type="PROSITE-ProRule" id="PRU00325"/>
    </source>
</evidence>
<feature type="domain" description="SWIM-type" evidence="2">
    <location>
        <begin position="94"/>
        <end position="132"/>
    </location>
</feature>
<gene>
    <name evidence="3" type="ORF">NTJ_02923</name>
</gene>
<protein>
    <recommendedName>
        <fullName evidence="2">SWIM-type domain-containing protein</fullName>
    </recommendedName>
</protein>
<sequence length="151" mass="17160">MGNIALKNAVTGPKQYFEMLKVICSETSKSSSKPSKRTDPRSVSEDQISALYHLFGESQVINALEIIEEQVIIHITVAGSGRTYFQVRRPRTTYVLYSNVPFCTCPSFRFKILKKERKILCKHVIACQMALALRKCQFSTASNYMSTIEMH</sequence>